<gene>
    <name evidence="1" type="ORF">FRUB_03345</name>
</gene>
<keyword evidence="2" id="KW-1185">Reference proteome</keyword>
<proteinExistence type="predicted"/>
<reference evidence="2" key="1">
    <citation type="submission" date="2017-06" db="EMBL/GenBank/DDBJ databases">
        <title>Genome analysis of Fimbriiglobus ruber SP5, the first member of the order Planctomycetales with confirmed chitinolytic capability.</title>
        <authorList>
            <person name="Ravin N.V."/>
            <person name="Rakitin A.L."/>
            <person name="Ivanova A.A."/>
            <person name="Beletsky A.V."/>
            <person name="Kulichevskaya I.S."/>
            <person name="Mardanov A.V."/>
            <person name="Dedysh S.N."/>
        </authorList>
    </citation>
    <scope>NUCLEOTIDE SEQUENCE [LARGE SCALE GENOMIC DNA]</scope>
    <source>
        <strain evidence="2">SP5</strain>
    </source>
</reference>
<dbReference type="Proteomes" id="UP000214646">
    <property type="component" value="Unassembled WGS sequence"/>
</dbReference>
<accession>A0A225E150</accession>
<comment type="caution">
    <text evidence="1">The sequence shown here is derived from an EMBL/GenBank/DDBJ whole genome shotgun (WGS) entry which is preliminary data.</text>
</comment>
<dbReference type="AlphaFoldDB" id="A0A225E150"/>
<name>A0A225E150_9BACT</name>
<evidence type="ECO:0000313" key="1">
    <source>
        <dbReference type="EMBL" id="OWK43746.1"/>
    </source>
</evidence>
<protein>
    <submittedName>
        <fullName evidence="1">Uncharacterized protein</fullName>
    </submittedName>
</protein>
<dbReference type="EMBL" id="NIDE01000004">
    <property type="protein sequence ID" value="OWK43746.1"/>
    <property type="molecule type" value="Genomic_DNA"/>
</dbReference>
<dbReference type="RefSeq" id="WP_088254557.1">
    <property type="nucleotide sequence ID" value="NZ_NIDE01000004.1"/>
</dbReference>
<evidence type="ECO:0000313" key="2">
    <source>
        <dbReference type="Proteomes" id="UP000214646"/>
    </source>
</evidence>
<sequence>MPWVFDPHSGGVKIPDTVRKRTAERIERYAAQHYAGKYTRLDIRFRGVLCYIDAYTEPEDPSPDFLKVTGETKEEFLARVRSFAFHLCRLRHFTEDRWSLAFYTYSNERYEPCVFENGTFFGTPEEGFEVGATYLRQD</sequence>
<organism evidence="1 2">
    <name type="scientific">Fimbriiglobus ruber</name>
    <dbReference type="NCBI Taxonomy" id="1908690"/>
    <lineage>
        <taxon>Bacteria</taxon>
        <taxon>Pseudomonadati</taxon>
        <taxon>Planctomycetota</taxon>
        <taxon>Planctomycetia</taxon>
        <taxon>Gemmatales</taxon>
        <taxon>Gemmataceae</taxon>
        <taxon>Fimbriiglobus</taxon>
    </lineage>
</organism>